<comment type="caution">
    <text evidence="2">The sequence shown here is derived from an EMBL/GenBank/DDBJ whole genome shotgun (WGS) entry which is preliminary data.</text>
</comment>
<sequence length="923" mass="100154">MPYPAVPPETPAVVVAAECEIRKCEASRADSFSHAIAHQSPPERLPPEPSQVSALVKQAQQARASLLKPPQPTNSELTVQPVAPISSQPAAPSRQPVVPLVSQPVAPLSMQRPLVLESTSESPFVVTPAPKVASLQPAAAVQPATSTPSDAEKKEITDGVLKEVLTKAFPWEEYRAALDNSGLDQEETLKRLAAKAARKQPIKPFVPQSQPQSKLKAIATLEWGQSFQSAQFIQAPGAPPDVYIPTPQIPGTRPPEQQIPVEPQPSSPSQLPSHVNPGLTTEATEPKPRPQATQAPTPPTSGPPVPPGTAGVLEVTADSQEYDSVRQVFTATGNVSMRFQGALLEADRVQVNLVNRQAVAEGKVSLVRGNQILRGGRFEYNFVQGVGTVLNASGEINLATSSTDFLIPLGSDTTQGASVGRPLSDRLRDNQPQTVQGGTGGFGIVVGGGRDVPNLPGATAEGGQLNRLRFEAEQIDFTPRVYTATKIRITNDPFSPPELFLRAEKATITRVSPLVDEVVATRPFLVFDNRVAIPIIARTTLDRRQRQPAILQFGFDEDDRGGLFVFRSFDILRSPAVNLTVTPEIYLQRMFFGDGGVLNANSYGLKARFDAILSPTTAARARATLNSLDPRDFDTEARASFRLNQTLGTHTLAFEASYRDRLFNNSLGFQTVQSSIGLLFYSPVIPIGKTGINLSYQVGYQNITADTDQIDLLEPIRDNNRVNLSRFQGAISLSRAFAIWRGQPLPATPTQGLRYTPTPVVPYVTAFVGVTGVSSLYSNGDTQNNLIGSVGVIGQFGRMSRNFLDYTGFNITYIQLFGSGESPFLFDRTVDNQILSFGLVQQIYGPFRIGFQTAINVENGDEISTDFILEYSRRTYGIVLRYNPVLEIGSLNLRVSDFNWSGGTDPFEGTDITPVEGGVRRNR</sequence>
<accession>A0A7C3PSZ2</accession>
<evidence type="ECO:0000313" key="2">
    <source>
        <dbReference type="EMBL" id="HFN00718.1"/>
    </source>
</evidence>
<dbReference type="PANTHER" id="PTHR30189">
    <property type="entry name" value="LPS-ASSEMBLY PROTEIN"/>
    <property type="match status" value="1"/>
</dbReference>
<name>A0A7C3PSZ2_9CYAN</name>
<dbReference type="GO" id="GO:0009279">
    <property type="term" value="C:cell outer membrane"/>
    <property type="evidence" value="ECO:0007669"/>
    <property type="project" value="TreeGrafter"/>
</dbReference>
<dbReference type="InterPro" id="IPR022244">
    <property type="entry name" value="DUF3769"/>
</dbReference>
<feature type="compositionally biased region" description="Polar residues" evidence="1">
    <location>
        <begin position="50"/>
        <end position="63"/>
    </location>
</feature>
<organism evidence="2">
    <name type="scientific">Oscillatoriales cyanobacterium SpSt-418</name>
    <dbReference type="NCBI Taxonomy" id="2282169"/>
    <lineage>
        <taxon>Bacteria</taxon>
        <taxon>Bacillati</taxon>
        <taxon>Cyanobacteriota</taxon>
        <taxon>Cyanophyceae</taxon>
        <taxon>Oscillatoriophycideae</taxon>
        <taxon>Oscillatoriales</taxon>
    </lineage>
</organism>
<gene>
    <name evidence="2" type="ORF">ENR64_23785</name>
</gene>
<proteinExistence type="predicted"/>
<feature type="region of interest" description="Disordered" evidence="1">
    <location>
        <begin position="30"/>
        <end position="95"/>
    </location>
</feature>
<reference evidence="2" key="1">
    <citation type="journal article" date="2020" name="mSystems">
        <title>Genome- and Community-Level Interaction Insights into Carbon Utilization and Element Cycling Functions of Hydrothermarchaeota in Hydrothermal Sediment.</title>
        <authorList>
            <person name="Zhou Z."/>
            <person name="Liu Y."/>
            <person name="Xu W."/>
            <person name="Pan J."/>
            <person name="Luo Z.H."/>
            <person name="Li M."/>
        </authorList>
    </citation>
    <scope>NUCLEOTIDE SEQUENCE [LARGE SCALE GENOMIC DNA]</scope>
    <source>
        <strain evidence="2">SpSt-418</strain>
    </source>
</reference>
<protein>
    <submittedName>
        <fullName evidence="2">DUF3769 domain-containing protein</fullName>
    </submittedName>
</protein>
<feature type="compositionally biased region" description="Pro residues" evidence="1">
    <location>
        <begin position="296"/>
        <end position="307"/>
    </location>
</feature>
<dbReference type="AlphaFoldDB" id="A0A7C3PSZ2"/>
<dbReference type="GO" id="GO:1990351">
    <property type="term" value="C:transporter complex"/>
    <property type="evidence" value="ECO:0007669"/>
    <property type="project" value="TreeGrafter"/>
</dbReference>
<feature type="region of interest" description="Disordered" evidence="1">
    <location>
        <begin position="194"/>
        <end position="213"/>
    </location>
</feature>
<feature type="region of interest" description="Disordered" evidence="1">
    <location>
        <begin position="135"/>
        <end position="155"/>
    </location>
</feature>
<evidence type="ECO:0000256" key="1">
    <source>
        <dbReference type="SAM" id="MobiDB-lite"/>
    </source>
</evidence>
<dbReference type="PANTHER" id="PTHR30189:SF1">
    <property type="entry name" value="LPS-ASSEMBLY PROTEIN LPTD"/>
    <property type="match status" value="1"/>
</dbReference>
<dbReference type="EMBL" id="DSRU01000339">
    <property type="protein sequence ID" value="HFN00718.1"/>
    <property type="molecule type" value="Genomic_DNA"/>
</dbReference>
<feature type="region of interest" description="Disordered" evidence="1">
    <location>
        <begin position="235"/>
        <end position="311"/>
    </location>
</feature>
<dbReference type="Pfam" id="PF12600">
    <property type="entry name" value="DUF3769"/>
    <property type="match status" value="1"/>
</dbReference>
<dbReference type="InterPro" id="IPR050218">
    <property type="entry name" value="LptD"/>
</dbReference>